<evidence type="ECO:0000313" key="4">
    <source>
        <dbReference type="Proteomes" id="UP001326199"/>
    </source>
</evidence>
<reference evidence="3 4" key="1">
    <citation type="journal article" date="2023" name="bioRxiv">
        <title>High-quality genome assemblies of four members of thePodospora anserinaspecies complex.</title>
        <authorList>
            <person name="Ament-Velasquez S.L."/>
            <person name="Vogan A.A."/>
            <person name="Wallerman O."/>
            <person name="Hartmann F."/>
            <person name="Gautier V."/>
            <person name="Silar P."/>
            <person name="Giraud T."/>
            <person name="Johannesson H."/>
        </authorList>
    </citation>
    <scope>NUCLEOTIDE SEQUENCE [LARGE SCALE GENOMIC DNA]</scope>
    <source>
        <strain evidence="3 4">CBS 411.78</strain>
    </source>
</reference>
<feature type="coiled-coil region" evidence="1">
    <location>
        <begin position="131"/>
        <end position="162"/>
    </location>
</feature>
<dbReference type="GeneID" id="87936133"/>
<feature type="region of interest" description="Disordered" evidence="2">
    <location>
        <begin position="1"/>
        <end position="23"/>
    </location>
</feature>
<proteinExistence type="predicted"/>
<evidence type="ECO:0000256" key="1">
    <source>
        <dbReference type="SAM" id="Coils"/>
    </source>
</evidence>
<dbReference type="PANTHER" id="PTHR13237">
    <property type="entry name" value="SOMETHING ABOUT SILENCING PROTEIN 10-RELATED"/>
    <property type="match status" value="1"/>
</dbReference>
<organism evidence="3 4">
    <name type="scientific">Podospora pseudopauciseta</name>
    <dbReference type="NCBI Taxonomy" id="2093780"/>
    <lineage>
        <taxon>Eukaryota</taxon>
        <taxon>Fungi</taxon>
        <taxon>Dikarya</taxon>
        <taxon>Ascomycota</taxon>
        <taxon>Pezizomycotina</taxon>
        <taxon>Sordariomycetes</taxon>
        <taxon>Sordariomycetidae</taxon>
        <taxon>Sordariales</taxon>
        <taxon>Podosporaceae</taxon>
        <taxon>Podospora</taxon>
    </lineage>
</organism>
<feature type="compositionally biased region" description="Acidic residues" evidence="2">
    <location>
        <begin position="67"/>
        <end position="88"/>
    </location>
</feature>
<feature type="compositionally biased region" description="Basic and acidic residues" evidence="2">
    <location>
        <begin position="9"/>
        <end position="23"/>
    </location>
</feature>
<dbReference type="RefSeq" id="XP_062761788.1">
    <property type="nucleotide sequence ID" value="XM_062915790.1"/>
</dbReference>
<evidence type="ECO:0000256" key="2">
    <source>
        <dbReference type="SAM" id="MobiDB-lite"/>
    </source>
</evidence>
<feature type="compositionally biased region" description="Gly residues" evidence="2">
    <location>
        <begin position="495"/>
        <end position="505"/>
    </location>
</feature>
<feature type="compositionally biased region" description="Acidic residues" evidence="2">
    <location>
        <begin position="103"/>
        <end position="118"/>
    </location>
</feature>
<feature type="compositionally biased region" description="Basic and acidic residues" evidence="2">
    <location>
        <begin position="376"/>
        <end position="386"/>
    </location>
</feature>
<evidence type="ECO:0000313" key="3">
    <source>
        <dbReference type="EMBL" id="KAK4661822.1"/>
    </source>
</evidence>
<name>A0ABR0H1R1_9PEZI</name>
<feature type="compositionally biased region" description="Acidic residues" evidence="2">
    <location>
        <begin position="548"/>
        <end position="561"/>
    </location>
</feature>
<keyword evidence="1" id="KW-0175">Coiled coil</keyword>
<comment type="caution">
    <text evidence="3">The sequence shown here is derived from an EMBL/GenBank/DDBJ whole genome shotgun (WGS) entry which is preliminary data.</text>
</comment>
<gene>
    <name evidence="3" type="primary">SAS10</name>
    <name evidence="3" type="ORF">QC763_708010</name>
</gene>
<dbReference type="Proteomes" id="UP001326199">
    <property type="component" value="Unassembled WGS sequence"/>
</dbReference>
<feature type="compositionally biased region" description="Basic and acidic residues" evidence="2">
    <location>
        <begin position="55"/>
        <end position="66"/>
    </location>
</feature>
<keyword evidence="4" id="KW-1185">Reference proteome</keyword>
<dbReference type="InterPro" id="IPR007146">
    <property type="entry name" value="Sas10/Utp3/C1D"/>
</dbReference>
<feature type="compositionally biased region" description="Basic and acidic residues" evidence="2">
    <location>
        <begin position="342"/>
        <end position="367"/>
    </location>
</feature>
<feature type="region of interest" description="Disordered" evidence="2">
    <location>
        <begin position="309"/>
        <end position="566"/>
    </location>
</feature>
<feature type="region of interest" description="Disordered" evidence="2">
    <location>
        <begin position="35"/>
        <end position="124"/>
    </location>
</feature>
<feature type="compositionally biased region" description="Acidic residues" evidence="2">
    <location>
        <begin position="320"/>
        <end position="331"/>
    </location>
</feature>
<dbReference type="Pfam" id="PF04000">
    <property type="entry name" value="Sas10_Utp3"/>
    <property type="match status" value="1"/>
</dbReference>
<feature type="compositionally biased region" description="Acidic residues" evidence="2">
    <location>
        <begin position="396"/>
        <end position="409"/>
    </location>
</feature>
<dbReference type="PANTHER" id="PTHR13237:SF8">
    <property type="entry name" value="SOMETHING ABOUT SILENCING PROTEIN 10"/>
    <property type="match status" value="1"/>
</dbReference>
<sequence length="639" mass="71752">MAKKRRVSRKAEPAGPRDVDAKDASLTIKTYRDVADSGDEYWAEKDQIMLDSEDEQPRSKRLKKEDDFLEVSDEEVFQQDDSDESEDEAPAKKGKGKKVIEQYSEDEEQQEGEEEGDEGWWGNSKKEYYDADQIETEADALAEEAEAKRLQAKKLAKMTEEDFAFDEDEWMAPKEEAGEDEVVTEVLKEVEVREDMTPEERYKLLQSRYPEFEYLVDEFAELQPVLSELQKDAVGKPAKSLEVVKSWILGCYVASLASYFALLTSPTRDGNGAAATLSPSELRDHEVMGTLMECREAWLKVKQFRPAKPAASETGMLSPPEEEDEEMLDIDEPAKKRKSKLSKAEIRAKEKKEADKARKAKAVEKSLADLSTLLESGKKAAKEDAARAAPTNGVDMNEDYSDFGEEDALDEHTAADKAKRKKSLKFYTSQIVQKANKRAGAGRDAGGDMDIPYRERLRDRQARLNAEAERRGKKDSKFGAGAELGGDDSEEEGRQGGALRGAGTGEEGRAHCGTAGARPRWQAPDHIPDPEEQGLDAAQEEGGAQPACEEEDEIRGEEEEAQERAGCVQGRRGQGWLPGRVVWYQDESRQEYQVVDALMANIWAFCIPRWLFSMDCFCVRPQNQYAFGILHVMKMRKAT</sequence>
<feature type="compositionally biased region" description="Basic and acidic residues" evidence="2">
    <location>
        <begin position="451"/>
        <end position="477"/>
    </location>
</feature>
<dbReference type="EMBL" id="JAFFHB010000009">
    <property type="protein sequence ID" value="KAK4661822.1"/>
    <property type="molecule type" value="Genomic_DNA"/>
</dbReference>
<protein>
    <submittedName>
        <fullName evidence="3">Something about silencing protein 10</fullName>
    </submittedName>
</protein>
<accession>A0ABR0H1R1</accession>